<dbReference type="PANTHER" id="PTHR24166">
    <property type="entry name" value="ROLLING PEBBLES, ISOFORM B"/>
    <property type="match status" value="1"/>
</dbReference>
<dbReference type="Pfam" id="PF12796">
    <property type="entry name" value="Ank_2"/>
    <property type="match status" value="1"/>
</dbReference>
<dbReference type="PROSITE" id="PS50297">
    <property type="entry name" value="ANK_REP_REGION"/>
    <property type="match status" value="3"/>
</dbReference>
<dbReference type="InterPro" id="IPR050889">
    <property type="entry name" value="Dendritic_Spine_Reg/Scaffold"/>
</dbReference>
<dbReference type="Proteomes" id="UP000694568">
    <property type="component" value="Unplaced"/>
</dbReference>
<dbReference type="PRINTS" id="PR01415">
    <property type="entry name" value="ANKYRIN"/>
</dbReference>
<keyword evidence="1" id="KW-0677">Repeat</keyword>
<evidence type="ECO:0000313" key="5">
    <source>
        <dbReference type="Proteomes" id="UP000694568"/>
    </source>
</evidence>
<protein>
    <submittedName>
        <fullName evidence="4">Uncharacterized protein</fullName>
    </submittedName>
</protein>
<evidence type="ECO:0000256" key="2">
    <source>
        <dbReference type="ARBA" id="ARBA00023043"/>
    </source>
</evidence>
<name>A0A8C9WVF7_SANLU</name>
<dbReference type="InterPro" id="IPR036770">
    <property type="entry name" value="Ankyrin_rpt-contain_sf"/>
</dbReference>
<dbReference type="SMART" id="SM00248">
    <property type="entry name" value="ANK"/>
    <property type="match status" value="3"/>
</dbReference>
<feature type="repeat" description="ANK" evidence="3">
    <location>
        <begin position="89"/>
        <end position="121"/>
    </location>
</feature>
<accession>A0A8C9WVF7</accession>
<dbReference type="Gene3D" id="1.25.40.20">
    <property type="entry name" value="Ankyrin repeat-containing domain"/>
    <property type="match status" value="3"/>
</dbReference>
<evidence type="ECO:0000256" key="1">
    <source>
        <dbReference type="ARBA" id="ARBA00022737"/>
    </source>
</evidence>
<reference evidence="4" key="1">
    <citation type="submission" date="2025-08" db="UniProtKB">
        <authorList>
            <consortium name="Ensembl"/>
        </authorList>
    </citation>
    <scope>IDENTIFICATION</scope>
</reference>
<dbReference type="AlphaFoldDB" id="A0A8C9WVF7"/>
<evidence type="ECO:0000313" key="4">
    <source>
        <dbReference type="Ensembl" id="ENSSLUP00000000072.1"/>
    </source>
</evidence>
<sequence length="204" mass="21198">MALTLQGPHLDIEDTCQLATHLVCSAFEREVSVKKLLGSGVSVNQPISTDGKTLLASAAHDGSANVAELLLTHGSDPLVRADVDGCDAEGRTALRAAAWGGHEEIVLTLLDYGAQVDKADSKGRTPLIAAAYMGHHEAVEILLDHNAEVNLADGDGRTALSVAALCVPTAAGVKESNLSSQILSGLSISNVKICCLSLFYVISN</sequence>
<feature type="repeat" description="ANK" evidence="3">
    <location>
        <begin position="122"/>
        <end position="154"/>
    </location>
</feature>
<dbReference type="Ensembl" id="ENSSLUT00000000102.1">
    <property type="protein sequence ID" value="ENSSLUP00000000072.1"/>
    <property type="gene ID" value="ENSSLUG00000000089.1"/>
</dbReference>
<dbReference type="InterPro" id="IPR002110">
    <property type="entry name" value="Ankyrin_rpt"/>
</dbReference>
<dbReference type="SUPFAM" id="SSF48403">
    <property type="entry name" value="Ankyrin repeat"/>
    <property type="match status" value="1"/>
</dbReference>
<proteinExistence type="predicted"/>
<keyword evidence="5" id="KW-1185">Reference proteome</keyword>
<dbReference type="PROSITE" id="PS50088">
    <property type="entry name" value="ANK_REPEAT"/>
    <property type="match status" value="3"/>
</dbReference>
<dbReference type="Pfam" id="PF00023">
    <property type="entry name" value="Ank"/>
    <property type="match status" value="1"/>
</dbReference>
<reference evidence="4" key="2">
    <citation type="submission" date="2025-09" db="UniProtKB">
        <authorList>
            <consortium name="Ensembl"/>
        </authorList>
    </citation>
    <scope>IDENTIFICATION</scope>
</reference>
<feature type="repeat" description="ANK" evidence="3">
    <location>
        <begin position="50"/>
        <end position="82"/>
    </location>
</feature>
<organism evidence="4 5">
    <name type="scientific">Sander lucioperca</name>
    <name type="common">Pike-perch</name>
    <name type="synonym">Perca lucioperca</name>
    <dbReference type="NCBI Taxonomy" id="283035"/>
    <lineage>
        <taxon>Eukaryota</taxon>
        <taxon>Metazoa</taxon>
        <taxon>Chordata</taxon>
        <taxon>Craniata</taxon>
        <taxon>Vertebrata</taxon>
        <taxon>Euteleostomi</taxon>
        <taxon>Actinopterygii</taxon>
        <taxon>Neopterygii</taxon>
        <taxon>Teleostei</taxon>
        <taxon>Neoteleostei</taxon>
        <taxon>Acanthomorphata</taxon>
        <taxon>Eupercaria</taxon>
        <taxon>Perciformes</taxon>
        <taxon>Percoidei</taxon>
        <taxon>Percidae</taxon>
        <taxon>Luciopercinae</taxon>
        <taxon>Sander</taxon>
    </lineage>
</organism>
<keyword evidence="2 3" id="KW-0040">ANK repeat</keyword>
<dbReference type="PANTHER" id="PTHR24166:SF48">
    <property type="entry name" value="PROTEIN VAPYRIN"/>
    <property type="match status" value="1"/>
</dbReference>
<evidence type="ECO:0000256" key="3">
    <source>
        <dbReference type="PROSITE-ProRule" id="PRU00023"/>
    </source>
</evidence>
<dbReference type="GeneTree" id="ENSGT00940000155116"/>